<keyword evidence="3" id="KW-1185">Reference proteome</keyword>
<dbReference type="KEGG" id="lbc:LACBIDRAFT_313004"/>
<reference evidence="2 3" key="1">
    <citation type="journal article" date="2008" name="Nature">
        <title>The genome of Laccaria bicolor provides insights into mycorrhizal symbiosis.</title>
        <authorList>
            <person name="Martin F."/>
            <person name="Aerts A."/>
            <person name="Ahren D."/>
            <person name="Brun A."/>
            <person name="Danchin E.G.J."/>
            <person name="Duchaussoy F."/>
            <person name="Gibon J."/>
            <person name="Kohler A."/>
            <person name="Lindquist E."/>
            <person name="Pereda V."/>
            <person name="Salamov A."/>
            <person name="Shapiro H.J."/>
            <person name="Wuyts J."/>
            <person name="Blaudez D."/>
            <person name="Buee M."/>
            <person name="Brokstein P."/>
            <person name="Canbaeck B."/>
            <person name="Cohen D."/>
            <person name="Courty P.E."/>
            <person name="Coutinho P.M."/>
            <person name="Delaruelle C."/>
            <person name="Detter J.C."/>
            <person name="Deveau A."/>
            <person name="DiFazio S."/>
            <person name="Duplessis S."/>
            <person name="Fraissinet-Tachet L."/>
            <person name="Lucic E."/>
            <person name="Frey-Klett P."/>
            <person name="Fourrey C."/>
            <person name="Feussner I."/>
            <person name="Gay G."/>
            <person name="Grimwood J."/>
            <person name="Hoegger P.J."/>
            <person name="Jain P."/>
            <person name="Kilaru S."/>
            <person name="Labbe J."/>
            <person name="Lin Y.C."/>
            <person name="Legue V."/>
            <person name="Le Tacon F."/>
            <person name="Marmeisse R."/>
            <person name="Melayah D."/>
            <person name="Montanini B."/>
            <person name="Muratet M."/>
            <person name="Nehls U."/>
            <person name="Niculita-Hirzel H."/>
            <person name="Oudot-Le Secq M.P."/>
            <person name="Peter M."/>
            <person name="Quesneville H."/>
            <person name="Rajashekar B."/>
            <person name="Reich M."/>
            <person name="Rouhier N."/>
            <person name="Schmutz J."/>
            <person name="Yin T."/>
            <person name="Chalot M."/>
            <person name="Henrissat B."/>
            <person name="Kuees U."/>
            <person name="Lucas S."/>
            <person name="Van de Peer Y."/>
            <person name="Podila G.K."/>
            <person name="Polle A."/>
            <person name="Pukkila P.J."/>
            <person name="Richardson P.M."/>
            <person name="Rouze P."/>
            <person name="Sanders I.R."/>
            <person name="Stajich J.E."/>
            <person name="Tunlid A."/>
            <person name="Tuskan G."/>
            <person name="Grigoriev I.V."/>
        </authorList>
    </citation>
    <scope>NUCLEOTIDE SEQUENCE [LARGE SCALE GENOMIC DNA]</scope>
    <source>
        <strain evidence="3">S238N-H82 / ATCC MYA-4686</strain>
    </source>
</reference>
<proteinExistence type="predicted"/>
<dbReference type="Proteomes" id="UP000001194">
    <property type="component" value="Unassembled WGS sequence"/>
</dbReference>
<dbReference type="GeneID" id="6084237"/>
<organism evidence="3">
    <name type="scientific">Laccaria bicolor (strain S238N-H82 / ATCC MYA-4686)</name>
    <name type="common">Bicoloured deceiver</name>
    <name type="synonym">Laccaria laccata var. bicolor</name>
    <dbReference type="NCBI Taxonomy" id="486041"/>
    <lineage>
        <taxon>Eukaryota</taxon>
        <taxon>Fungi</taxon>
        <taxon>Dikarya</taxon>
        <taxon>Basidiomycota</taxon>
        <taxon>Agaricomycotina</taxon>
        <taxon>Agaricomycetes</taxon>
        <taxon>Agaricomycetidae</taxon>
        <taxon>Agaricales</taxon>
        <taxon>Agaricineae</taxon>
        <taxon>Hydnangiaceae</taxon>
        <taxon>Laccaria</taxon>
    </lineage>
</organism>
<evidence type="ECO:0000313" key="2">
    <source>
        <dbReference type="EMBL" id="EDR00809.1"/>
    </source>
</evidence>
<dbReference type="RefSeq" id="XP_001888601.1">
    <property type="nucleotide sequence ID" value="XM_001888566.1"/>
</dbReference>
<dbReference type="InParanoid" id="B0DXB8"/>
<evidence type="ECO:0000256" key="1">
    <source>
        <dbReference type="SAM" id="MobiDB-lite"/>
    </source>
</evidence>
<feature type="region of interest" description="Disordered" evidence="1">
    <location>
        <begin position="39"/>
        <end position="61"/>
    </location>
</feature>
<dbReference type="HOGENOM" id="CLU_2574281_0_0_1"/>
<name>B0DXB8_LACBS</name>
<dbReference type="EMBL" id="DS547146">
    <property type="protein sequence ID" value="EDR00809.1"/>
    <property type="molecule type" value="Genomic_DNA"/>
</dbReference>
<accession>B0DXB8</accession>
<sequence>MTRNAKLADKHDVEIEGVLCESGEMAVTDVATNVTIDDVGSEKDSRPVLGPPSETTPSACNVSDSVSNSCKYYHHRRMWPF</sequence>
<protein>
    <submittedName>
        <fullName evidence="2">Predicted protein</fullName>
    </submittedName>
</protein>
<evidence type="ECO:0000313" key="3">
    <source>
        <dbReference type="Proteomes" id="UP000001194"/>
    </source>
</evidence>
<dbReference type="AlphaFoldDB" id="B0DXB8"/>
<gene>
    <name evidence="2" type="ORF">LACBIDRAFT_313004</name>
</gene>